<dbReference type="InterPro" id="IPR036397">
    <property type="entry name" value="RNaseH_sf"/>
</dbReference>
<protein>
    <recommendedName>
        <fullName evidence="2">DNA-directed DNA polymerase</fullName>
        <ecNumber evidence="2">2.7.7.7</ecNumber>
    </recommendedName>
</protein>
<dbReference type="SUPFAM" id="SSF56672">
    <property type="entry name" value="DNA/RNA polymerases"/>
    <property type="match status" value="1"/>
</dbReference>
<dbReference type="EMBL" id="OP548100">
    <property type="protein sequence ID" value="UYL65053.1"/>
    <property type="molecule type" value="Genomic_DNA"/>
</dbReference>
<evidence type="ECO:0000313" key="10">
    <source>
        <dbReference type="EMBL" id="UYL65053.1"/>
    </source>
</evidence>
<evidence type="ECO:0000259" key="9">
    <source>
        <dbReference type="Pfam" id="PF03175"/>
    </source>
</evidence>
<dbReference type="InterPro" id="IPR004868">
    <property type="entry name" value="DNA-dir_DNA_pol_B_mt/vir"/>
</dbReference>
<sequence length="597" mass="71655">MIQINRRPIEWRQIKIRLHSLWKLKDVKHTSIKGLDTETYQGYIKLLCDSDGHIIWINEPEKIWDVLSSKIYRTSFNFFYNLDYDIQSALKILTKENIKELWKYGKTIYNDYKIRYLQGKYFSISKHKNRCIFYDLAQFYDTSLDNASQKYLKEQKDTLPFDRNALNKRIDVWNKYRNLIVKYCLKDAYLTKRLGDLLYDKCVNHIGFNPTDYISKASLSKRYFRLKTTIPDIHKIPDEVLEVAFYAYKGGRFEMIRKGYFEYVELYDINSAYPNYIMNLIDITKGKWKKVKNYNRWAYYGFYLVKLNIPYDIITPMPYYIKNVLAYPAGSWYSIITKEEYELLKELSMKPAIIYGYEFLPTKIVYPFKEEIQHLYKEKKKSNKKDFYYSLIKILMNSLYGVFYEKHQHNDEWWTGKLFNPIYASIITANTRIQLFKFAYPYKDDIIAFATDSVLLKEHHNIQTSDKIGQWSLDAKGECIALRSGVYEISGKLKTRGIQHKKEIKTPYGTYDNLFEYIRDKPHLTQYTFYIERPLHIFEALLHHQKYNIDMVNTWIKHEITIDINHDIKRINMHKFKGGGELLHTNYTTHPLYIEEG</sequence>
<proteinExistence type="inferred from homology"/>
<dbReference type="EC" id="2.7.7.7" evidence="2"/>
<dbReference type="Proteomes" id="UP001156238">
    <property type="component" value="Segment"/>
</dbReference>
<organism evidence="10 11">
    <name type="scientific">Methanophagales virus PBV305</name>
    <dbReference type="NCBI Taxonomy" id="3071310"/>
    <lineage>
        <taxon>Viruses</taxon>
        <taxon>Varidnaviria</taxon>
        <taxon>Abadenavirae</taxon>
        <taxon>Produgelaviricota</taxon>
        <taxon>Belvinaviricetes</taxon>
        <taxon>Coyopavirales</taxon>
        <taxon>Chaacviridae</taxon>
        <taxon>Homochaacvirus</taxon>
        <taxon>Homochaacvirus californiense</taxon>
    </lineage>
</organism>
<gene>
    <name evidence="10" type="ORF">HJKPNNFO_00001</name>
</gene>
<dbReference type="InterPro" id="IPR012337">
    <property type="entry name" value="RNaseH-like_sf"/>
</dbReference>
<evidence type="ECO:0000256" key="5">
    <source>
        <dbReference type="ARBA" id="ARBA00022705"/>
    </source>
</evidence>
<reference evidence="10 11" key="1">
    <citation type="submission" date="2022-09" db="EMBL/GenBank/DDBJ databases">
        <title>Evolutionary Diversification of Methanotrophic Ca. Methanophagales (ANME-1) and Their Expansive Virome.</title>
        <authorList>
            <person name="Laso-Perez R."/>
            <person name="Wu F."/>
            <person name="Cremiere A."/>
            <person name="Speth D.R."/>
            <person name="Magyar J.S."/>
            <person name="Krupovic M."/>
            <person name="Orphan V."/>
        </authorList>
    </citation>
    <scope>NUCLEOTIDE SEQUENCE [LARGE SCALE GENOMIC DNA]</scope>
    <source>
        <strain evidence="10">PBV305</strain>
    </source>
</reference>
<dbReference type="Gene3D" id="3.30.420.10">
    <property type="entry name" value="Ribonuclease H-like superfamily/Ribonuclease H"/>
    <property type="match status" value="1"/>
</dbReference>
<evidence type="ECO:0000256" key="2">
    <source>
        <dbReference type="ARBA" id="ARBA00012417"/>
    </source>
</evidence>
<evidence type="ECO:0000256" key="3">
    <source>
        <dbReference type="ARBA" id="ARBA00022679"/>
    </source>
</evidence>
<evidence type="ECO:0000256" key="8">
    <source>
        <dbReference type="ARBA" id="ARBA00049244"/>
    </source>
</evidence>
<feature type="domain" description="DNA-directed DNA polymerase family B mitochondria/virus" evidence="9">
    <location>
        <begin position="181"/>
        <end position="403"/>
    </location>
</feature>
<dbReference type="GO" id="GO:0003677">
    <property type="term" value="F:DNA binding"/>
    <property type="evidence" value="ECO:0007669"/>
    <property type="project" value="UniProtKB-KW"/>
</dbReference>
<evidence type="ECO:0000313" key="11">
    <source>
        <dbReference type="Proteomes" id="UP001156238"/>
    </source>
</evidence>
<comment type="similarity">
    <text evidence="1">Belongs to the DNA polymerase type-B family.</text>
</comment>
<evidence type="ECO:0000256" key="4">
    <source>
        <dbReference type="ARBA" id="ARBA00022695"/>
    </source>
</evidence>
<evidence type="ECO:0000256" key="6">
    <source>
        <dbReference type="ARBA" id="ARBA00022932"/>
    </source>
</evidence>
<dbReference type="SUPFAM" id="SSF53098">
    <property type="entry name" value="Ribonuclease H-like"/>
    <property type="match status" value="1"/>
</dbReference>
<comment type="catalytic activity">
    <reaction evidence="8">
        <text>DNA(n) + a 2'-deoxyribonucleoside 5'-triphosphate = DNA(n+1) + diphosphate</text>
        <dbReference type="Rhea" id="RHEA:22508"/>
        <dbReference type="Rhea" id="RHEA-COMP:17339"/>
        <dbReference type="Rhea" id="RHEA-COMP:17340"/>
        <dbReference type="ChEBI" id="CHEBI:33019"/>
        <dbReference type="ChEBI" id="CHEBI:61560"/>
        <dbReference type="ChEBI" id="CHEBI:173112"/>
        <dbReference type="EC" id="2.7.7.7"/>
    </reaction>
</comment>
<dbReference type="InterPro" id="IPR023211">
    <property type="entry name" value="DNA_pol_palm_dom_sf"/>
</dbReference>
<keyword evidence="3" id="KW-0808">Transferase</keyword>
<keyword evidence="6" id="KW-0239">DNA-directed DNA polymerase</keyword>
<dbReference type="Gene3D" id="3.90.1600.10">
    <property type="entry name" value="Palm domain of DNA polymerase"/>
    <property type="match status" value="1"/>
</dbReference>
<evidence type="ECO:0000256" key="7">
    <source>
        <dbReference type="ARBA" id="ARBA00023125"/>
    </source>
</evidence>
<keyword evidence="11" id="KW-1185">Reference proteome</keyword>
<accession>A0AA46TDL8</accession>
<dbReference type="GO" id="GO:0039693">
    <property type="term" value="P:viral DNA genome replication"/>
    <property type="evidence" value="ECO:0007669"/>
    <property type="project" value="UniProtKB-KW"/>
</dbReference>
<name>A0AA46TDL8_9VIRU</name>
<keyword evidence="5" id="KW-0235">DNA replication</keyword>
<keyword evidence="7" id="KW-0238">DNA-binding</keyword>
<evidence type="ECO:0000256" key="1">
    <source>
        <dbReference type="ARBA" id="ARBA00005755"/>
    </source>
</evidence>
<dbReference type="GO" id="GO:0000166">
    <property type="term" value="F:nucleotide binding"/>
    <property type="evidence" value="ECO:0007669"/>
    <property type="project" value="InterPro"/>
</dbReference>
<keyword evidence="4" id="KW-0548">Nucleotidyltransferase</keyword>
<dbReference type="GO" id="GO:0006260">
    <property type="term" value="P:DNA replication"/>
    <property type="evidence" value="ECO:0007669"/>
    <property type="project" value="UniProtKB-KW"/>
</dbReference>
<dbReference type="GO" id="GO:0003887">
    <property type="term" value="F:DNA-directed DNA polymerase activity"/>
    <property type="evidence" value="ECO:0007669"/>
    <property type="project" value="UniProtKB-KW"/>
</dbReference>
<dbReference type="Pfam" id="PF03175">
    <property type="entry name" value="DNA_pol_B_2"/>
    <property type="match status" value="1"/>
</dbReference>
<dbReference type="InterPro" id="IPR043502">
    <property type="entry name" value="DNA/RNA_pol_sf"/>
</dbReference>